<gene>
    <name evidence="5" type="ORF">AYBTSS11_LOCUS12779</name>
</gene>
<evidence type="ECO:0000313" key="5">
    <source>
        <dbReference type="EMBL" id="CAJ1947656.1"/>
    </source>
</evidence>
<dbReference type="Gramene" id="rna-AYBTSS11_LOCUS12779">
    <property type="protein sequence ID" value="CAJ1947656.1"/>
    <property type="gene ID" value="gene-AYBTSS11_LOCUS12779"/>
</dbReference>
<keyword evidence="6" id="KW-1185">Reference proteome</keyword>
<dbReference type="Proteomes" id="UP001189624">
    <property type="component" value="Chromosome 4"/>
</dbReference>
<dbReference type="Pfam" id="PF03949">
    <property type="entry name" value="Malic_M"/>
    <property type="match status" value="1"/>
</dbReference>
<dbReference type="InterPro" id="IPR011257">
    <property type="entry name" value="DNA_glycosylase"/>
</dbReference>
<comment type="subcellular location">
    <subcellularLocation>
        <location evidence="1">Nucleus</location>
    </subcellularLocation>
</comment>
<dbReference type="GO" id="GO:0003824">
    <property type="term" value="F:catalytic activity"/>
    <property type="evidence" value="ECO:0007669"/>
    <property type="project" value="InterPro"/>
</dbReference>
<dbReference type="SUPFAM" id="SSF48150">
    <property type="entry name" value="DNA-glycosylase"/>
    <property type="match status" value="1"/>
</dbReference>
<dbReference type="InterPro" id="IPR045138">
    <property type="entry name" value="MeCP2/MBD4"/>
</dbReference>
<dbReference type="FunFam" id="1.10.340.30:FF:000007">
    <property type="entry name" value="Methyl-CpG-binding domain protein 4"/>
    <property type="match status" value="1"/>
</dbReference>
<feature type="compositionally biased region" description="Basic and acidic residues" evidence="3">
    <location>
        <begin position="171"/>
        <end position="181"/>
    </location>
</feature>
<dbReference type="InterPro" id="IPR012302">
    <property type="entry name" value="Malic_NAD-bd"/>
</dbReference>
<feature type="region of interest" description="Disordered" evidence="3">
    <location>
        <begin position="120"/>
        <end position="181"/>
    </location>
</feature>
<evidence type="ECO:0000256" key="2">
    <source>
        <dbReference type="ARBA" id="ARBA00023242"/>
    </source>
</evidence>
<reference evidence="5" key="1">
    <citation type="submission" date="2023-10" db="EMBL/GenBank/DDBJ databases">
        <authorList>
            <person name="Domelevo Entfellner J.-B."/>
        </authorList>
    </citation>
    <scope>NUCLEOTIDE SEQUENCE</scope>
</reference>
<dbReference type="Gene3D" id="3.40.50.720">
    <property type="entry name" value="NAD(P)-binding Rossmann-like Domain"/>
    <property type="match status" value="1"/>
</dbReference>
<dbReference type="EMBL" id="OY731401">
    <property type="protein sequence ID" value="CAJ1947656.1"/>
    <property type="molecule type" value="Genomic_DNA"/>
</dbReference>
<dbReference type="GO" id="GO:0051287">
    <property type="term" value="F:NAD binding"/>
    <property type="evidence" value="ECO:0007669"/>
    <property type="project" value="InterPro"/>
</dbReference>
<evidence type="ECO:0000313" key="6">
    <source>
        <dbReference type="Proteomes" id="UP001189624"/>
    </source>
</evidence>
<evidence type="ECO:0000256" key="1">
    <source>
        <dbReference type="ARBA" id="ARBA00004123"/>
    </source>
</evidence>
<keyword evidence="2" id="KW-0539">Nucleus</keyword>
<dbReference type="GO" id="GO:0003677">
    <property type="term" value="F:DNA binding"/>
    <property type="evidence" value="ECO:0007669"/>
    <property type="project" value="InterPro"/>
</dbReference>
<dbReference type="InterPro" id="IPR036291">
    <property type="entry name" value="NAD(P)-bd_dom_sf"/>
</dbReference>
<evidence type="ECO:0000259" key="4">
    <source>
        <dbReference type="Pfam" id="PF03949"/>
    </source>
</evidence>
<sequence length="1319" mass="149014">MPSSYAAGQRKPPILALLNSTSQSDCTAEEAYQWSEDSAIFADGSPFSLVEYKGKVYASDNWEENGDEIIVENIQFKRKGRRLKKHVHEPSGDKEKKVGTGLCCYSSEGKGDETAIRRIESKQKRRLKKHEPLGDTEKRVDTESCSCGSEENEDESESEKIRSERKRRAKKFEPQGDNGEKIDPESCFYGCDIGFEDNLLADGVIKSKEKKMKKKGFKYKLQEKGDDAETSSSIFKKCKPQGDNGEKIDPELWSYGCDIGFAEDKLMADEKIKSKVMKKKAVEVELQETRDHAATSKFNPKKPGPKIHKHTVQVGVRYVSPYFHNDSAKKINVKSLAKESKSKHIALPTFRELLGDKLEEDGCAVQINQLVHEGYVDSVVLSDASRDFFEDKLKQSGNQFKSIGIKSKKRKSNSQKTVFESAKVRKVSPYFQIDNVKKTVEEAPDSENEFDSVALMGTCEYMVQDQEEGNGYKIAIDKIKSKCKGRYKKLEFVEHDPIQKISPFFQSDNKVDADSCCCEIESIASPGIRSSFRGDKMLVYGNEIENGTTKLKKKTKAFANKQQVNVDDAETRNVKSMKTKSVFQKNITVGVKYVSPFFHNDSVEKIKGKSLNMKRRSDSIPLPIYGNSIENKLDGKHGGEKIKQQGLDSHIDSVEFTVASGDFEKLQENGNEIETLKVKSKKKRKSNNKKSAEEHVQVRKVSPYFQNDNEKTVNVEALDYENNFDSVAKSGYKIAIEKCKFQSKRTSAKNKIVDHAQIQKDSPFSRSNNWEKVDHGSCYDSEIGISALTSVGGDFLEDKLRENEMINLKRMKGIANNLQVNGNDADTCNVNPKKTKSVVQENAVQVGVRYVSPYFQNDSGKKFSVQSFKKEIKSESTVLPTFGNFMEDKPVEISVGKNLKQQVLEIHADSAVVTANSGDFSEDEPQKIGNELETIKVKSTNRKSNSRATAEGHAKIQKVSPYFQNDNKKAVNVKVHGLESDLDSVASMGTCTCEDEIPVEMFKYEGKRTSKKDETAEHAQIRKVSPFPQSNNVMKVDAESCCADGRLLEHKLLGDGNEIENGTINIKKAIFNKPQENGNDATTKVKPKRTKPLGQKNIAHGIRYVSPYFHNDNGKKINVRHLDEASKSDSIALHTPEHFVENKLEGNKYSCSEKPIEIKRNLSAFEKWDDAYKRKTPDNTWKPPRSAPVLIQEDHFQDPWRVLVICMLLNRTSGRQTKKVVSDFFQLCPDAKSCTQVASEEIEKTTQTLGLQQRRAKMLQRLSEEYLDESWTHVTQLHGVGKYAADAYAIFVTGKWDRVTPTDHMLNHYWEFLHKIYQT</sequence>
<accession>A0AA86VAK6</accession>
<evidence type="ECO:0000256" key="3">
    <source>
        <dbReference type="SAM" id="MobiDB-lite"/>
    </source>
</evidence>
<feature type="compositionally biased region" description="Basic and acidic residues" evidence="3">
    <location>
        <begin position="130"/>
        <end position="142"/>
    </location>
</feature>
<organism evidence="5 6">
    <name type="scientific">Sphenostylis stenocarpa</name>
    <dbReference type="NCBI Taxonomy" id="92480"/>
    <lineage>
        <taxon>Eukaryota</taxon>
        <taxon>Viridiplantae</taxon>
        <taxon>Streptophyta</taxon>
        <taxon>Embryophyta</taxon>
        <taxon>Tracheophyta</taxon>
        <taxon>Spermatophyta</taxon>
        <taxon>Magnoliopsida</taxon>
        <taxon>eudicotyledons</taxon>
        <taxon>Gunneridae</taxon>
        <taxon>Pentapetalae</taxon>
        <taxon>rosids</taxon>
        <taxon>fabids</taxon>
        <taxon>Fabales</taxon>
        <taxon>Fabaceae</taxon>
        <taxon>Papilionoideae</taxon>
        <taxon>50 kb inversion clade</taxon>
        <taxon>NPAAA clade</taxon>
        <taxon>indigoferoid/millettioid clade</taxon>
        <taxon>Phaseoleae</taxon>
        <taxon>Sphenostylis</taxon>
    </lineage>
</organism>
<dbReference type="GO" id="GO:0006281">
    <property type="term" value="P:DNA repair"/>
    <property type="evidence" value="ECO:0007669"/>
    <property type="project" value="InterPro"/>
</dbReference>
<protein>
    <recommendedName>
        <fullName evidence="4">Malic enzyme NAD-binding domain-containing protein</fullName>
    </recommendedName>
</protein>
<feature type="domain" description="Malic enzyme NAD-binding" evidence="4">
    <location>
        <begin position="7"/>
        <end position="58"/>
    </location>
</feature>
<dbReference type="SUPFAM" id="SSF51735">
    <property type="entry name" value="NAD(P)-binding Rossmann-fold domains"/>
    <property type="match status" value="1"/>
</dbReference>
<dbReference type="PANTHER" id="PTHR15074:SF0">
    <property type="entry name" value="METHYL-CPG-BINDING DOMAIN PROTEIN 4-LIKE PROTEIN"/>
    <property type="match status" value="1"/>
</dbReference>
<name>A0AA86VAK6_9FABA</name>
<dbReference type="PANTHER" id="PTHR15074">
    <property type="entry name" value="METHYL-CPG-BINDING PROTEIN"/>
    <property type="match status" value="1"/>
</dbReference>
<proteinExistence type="predicted"/>
<dbReference type="Gene3D" id="1.10.340.30">
    <property type="entry name" value="Hypothetical protein, domain 2"/>
    <property type="match status" value="1"/>
</dbReference>
<dbReference type="GO" id="GO:0005634">
    <property type="term" value="C:nucleus"/>
    <property type="evidence" value="ECO:0007669"/>
    <property type="project" value="UniProtKB-SubCell"/>
</dbReference>